<evidence type="ECO:0000313" key="1">
    <source>
        <dbReference type="EMBL" id="SOY32335.1"/>
    </source>
</evidence>
<accession>A0A2K4ZPH2</accession>
<dbReference type="OrthoDB" id="2066317at2"/>
<dbReference type="Proteomes" id="UP000236311">
    <property type="component" value="Unassembled WGS sequence"/>
</dbReference>
<proteinExistence type="predicted"/>
<keyword evidence="2" id="KW-1185">Reference proteome</keyword>
<dbReference type="RefSeq" id="WP_103242289.1">
    <property type="nucleotide sequence ID" value="NZ_JANJZD010000052.1"/>
</dbReference>
<name>A0A2K4ZPH2_9FIRM</name>
<dbReference type="EMBL" id="OFSM01000046">
    <property type="protein sequence ID" value="SOY32335.1"/>
    <property type="molecule type" value="Genomic_DNA"/>
</dbReference>
<protein>
    <submittedName>
        <fullName evidence="1">Uncharacterized protein</fullName>
    </submittedName>
</protein>
<organism evidence="1 2">
    <name type="scientific">Acetatifactor muris</name>
    <dbReference type="NCBI Taxonomy" id="879566"/>
    <lineage>
        <taxon>Bacteria</taxon>
        <taxon>Bacillati</taxon>
        <taxon>Bacillota</taxon>
        <taxon>Clostridia</taxon>
        <taxon>Lachnospirales</taxon>
        <taxon>Lachnospiraceae</taxon>
        <taxon>Acetatifactor</taxon>
    </lineage>
</organism>
<gene>
    <name evidence="1" type="ORF">AMURIS_05093</name>
</gene>
<sequence>MEKPILSPDFTIEDIHKLREYNYYMTKDMSPEERRSYYNERGWAFQREIEEARLQEVQI</sequence>
<reference evidence="1 2" key="1">
    <citation type="submission" date="2018-01" db="EMBL/GenBank/DDBJ databases">
        <authorList>
            <person name="Gaut B.S."/>
            <person name="Morton B.R."/>
            <person name="Clegg M.T."/>
            <person name="Duvall M.R."/>
        </authorList>
    </citation>
    <scope>NUCLEOTIDE SEQUENCE [LARGE SCALE GENOMIC DNA]</scope>
    <source>
        <strain evidence="1">GP69</strain>
    </source>
</reference>
<evidence type="ECO:0000313" key="2">
    <source>
        <dbReference type="Proteomes" id="UP000236311"/>
    </source>
</evidence>
<dbReference type="AlphaFoldDB" id="A0A2K4ZPH2"/>